<dbReference type="OrthoDB" id="4567275at2"/>
<evidence type="ECO:0000313" key="3">
    <source>
        <dbReference type="Proteomes" id="UP000075025"/>
    </source>
</evidence>
<dbReference type="RefSeq" id="WP_058623469.1">
    <property type="nucleotide sequence ID" value="NZ_LDRT01000045.1"/>
</dbReference>
<dbReference type="PROSITE" id="PS51257">
    <property type="entry name" value="PROKAR_LIPOPROTEIN"/>
    <property type="match status" value="1"/>
</dbReference>
<evidence type="ECO:0000313" key="2">
    <source>
        <dbReference type="EMBL" id="KTR94870.1"/>
    </source>
</evidence>
<comment type="caution">
    <text evidence="2">The sequence shown here is derived from an EMBL/GenBank/DDBJ whole genome shotgun (WGS) entry which is preliminary data.</text>
</comment>
<organism evidence="2 3">
    <name type="scientific">Microbacterium testaceum</name>
    <name type="common">Aureobacterium testaceum</name>
    <name type="synonym">Brevibacterium testaceum</name>
    <dbReference type="NCBI Taxonomy" id="2033"/>
    <lineage>
        <taxon>Bacteria</taxon>
        <taxon>Bacillati</taxon>
        <taxon>Actinomycetota</taxon>
        <taxon>Actinomycetes</taxon>
        <taxon>Micrococcales</taxon>
        <taxon>Microbacteriaceae</taxon>
        <taxon>Microbacterium</taxon>
    </lineage>
</organism>
<name>A0A147EXS8_MICTE</name>
<evidence type="ECO:0000256" key="1">
    <source>
        <dbReference type="SAM" id="SignalP"/>
    </source>
</evidence>
<sequence>MTRSLRAGGAIAACVVLVTVLSACSGSGSTTCQQYGETALTARGKLLTDLLRAHGLDTADPGNVLGVTNAVNAFCATYGAAARDNLDRSIDEAVDWSSPSW</sequence>
<feature type="signal peptide" evidence="1">
    <location>
        <begin position="1"/>
        <end position="25"/>
    </location>
</feature>
<keyword evidence="1" id="KW-0732">Signal</keyword>
<gene>
    <name evidence="2" type="ORF">NS220_07580</name>
</gene>
<reference evidence="2 3" key="1">
    <citation type="journal article" date="2016" name="Front. Microbiol.">
        <title>Genomic Resource of Rice Seed Associated Bacteria.</title>
        <authorList>
            <person name="Midha S."/>
            <person name="Bansal K."/>
            <person name="Sharma S."/>
            <person name="Kumar N."/>
            <person name="Patil P.P."/>
            <person name="Chaudhry V."/>
            <person name="Patil P.B."/>
        </authorList>
    </citation>
    <scope>NUCLEOTIDE SEQUENCE [LARGE SCALE GENOMIC DNA]</scope>
    <source>
        <strain evidence="2 3">NS220</strain>
    </source>
</reference>
<feature type="chain" id="PRO_5038530535" evidence="1">
    <location>
        <begin position="26"/>
        <end position="101"/>
    </location>
</feature>
<dbReference type="Proteomes" id="UP000075025">
    <property type="component" value="Unassembled WGS sequence"/>
</dbReference>
<dbReference type="EMBL" id="LDRT01000045">
    <property type="protein sequence ID" value="KTR94870.1"/>
    <property type="molecule type" value="Genomic_DNA"/>
</dbReference>
<dbReference type="PATRIC" id="fig|2033.6.peg.2515"/>
<protein>
    <submittedName>
        <fullName evidence="2">Uncharacterized protein</fullName>
    </submittedName>
</protein>
<proteinExistence type="predicted"/>
<accession>A0A147EXS8</accession>
<dbReference type="AlphaFoldDB" id="A0A147EXS8"/>